<feature type="domain" description="Histidine kinase" evidence="15">
    <location>
        <begin position="480"/>
        <end position="581"/>
    </location>
</feature>
<evidence type="ECO:0000256" key="13">
    <source>
        <dbReference type="ARBA" id="ARBA00023136"/>
    </source>
</evidence>
<evidence type="ECO:0000256" key="1">
    <source>
        <dbReference type="ARBA" id="ARBA00000085"/>
    </source>
</evidence>
<dbReference type="Proteomes" id="UP000031189">
    <property type="component" value="Unassembled WGS sequence"/>
</dbReference>
<dbReference type="PROSITE" id="PS50885">
    <property type="entry name" value="HAMP"/>
    <property type="match status" value="1"/>
</dbReference>
<evidence type="ECO:0000313" key="18">
    <source>
        <dbReference type="Proteomes" id="UP000031189"/>
    </source>
</evidence>
<dbReference type="CDD" id="cd06225">
    <property type="entry name" value="HAMP"/>
    <property type="match status" value="1"/>
</dbReference>
<name>A0A0B3W3K0_9FIRM</name>
<keyword evidence="12" id="KW-0902">Two-component regulatory system</keyword>
<keyword evidence="4" id="KW-1003">Cell membrane</keyword>
<dbReference type="SUPFAM" id="SSF55874">
    <property type="entry name" value="ATPase domain of HSP90 chaperone/DNA topoisomerase II/histidine kinase"/>
    <property type="match status" value="1"/>
</dbReference>
<dbReference type="Gene3D" id="1.10.8.500">
    <property type="entry name" value="HAMP domain in histidine kinase"/>
    <property type="match status" value="1"/>
</dbReference>
<accession>A0A0B3W3K0</accession>
<evidence type="ECO:0000256" key="10">
    <source>
        <dbReference type="ARBA" id="ARBA00022840"/>
    </source>
</evidence>
<dbReference type="OrthoDB" id="9809348at2"/>
<evidence type="ECO:0000256" key="9">
    <source>
        <dbReference type="ARBA" id="ARBA00022777"/>
    </source>
</evidence>
<evidence type="ECO:0000313" key="17">
    <source>
        <dbReference type="EMBL" id="KHS56987.1"/>
    </source>
</evidence>
<dbReference type="RefSeq" id="WP_039679878.1">
    <property type="nucleotide sequence ID" value="NZ_JAWGXO010000002.1"/>
</dbReference>
<dbReference type="SMART" id="SM00304">
    <property type="entry name" value="HAMP"/>
    <property type="match status" value="1"/>
</dbReference>
<proteinExistence type="predicted"/>
<keyword evidence="5" id="KW-0597">Phosphoprotein</keyword>
<feature type="transmembrane region" description="Helical" evidence="14">
    <location>
        <begin position="294"/>
        <end position="314"/>
    </location>
</feature>
<reference evidence="17 18" key="1">
    <citation type="submission" date="2014-12" db="EMBL/GenBank/DDBJ databases">
        <title>Draft genome sequence of Terrisporobacter sp. 08-306576, isolated from the blood culture of a bacteremia patient.</title>
        <authorList>
            <person name="Lund L.C."/>
            <person name="Sydenham T.V."/>
            <person name="Hogh S.V."/>
            <person name="Skov M.N."/>
            <person name="Kemp M."/>
            <person name="Justesen U.S."/>
        </authorList>
    </citation>
    <scope>NUCLEOTIDE SEQUENCE [LARGE SCALE GENOMIC DNA]</scope>
    <source>
        <strain evidence="17 18">08-306576</strain>
    </source>
</reference>
<keyword evidence="7 14" id="KW-0812">Transmembrane</keyword>
<dbReference type="Pfam" id="PF06580">
    <property type="entry name" value="His_kinase"/>
    <property type="match status" value="1"/>
</dbReference>
<comment type="caution">
    <text evidence="17">The sequence shown here is derived from an EMBL/GenBank/DDBJ whole genome shotgun (WGS) entry which is preliminary data.</text>
</comment>
<sequence>MGNIFKMRKSITLKLFLLLFILIVLISLSISVEQVKNTNKIVNKEMEVMREQVLDEVANNISILLSNVETMGDTIVVDSHLMEILATSHKTIFSNKELEKNMNSYVEGLLNDVVWEYGRYNMKPELYIVGNNGYTYSTYSKNKYYLNNIKEELWYEEIVKSDGDTVLINTYKDENGIGPYKNIFKMGRLIKDIITNETLGILIMDISETMLYDRYSKMIDNGSFIYITDSSGKIISSKDKRDIGKNYKDIFNNDDRNIEGSVNSTKIISQIEEYEWNIIQEIPSNISMKISNKIISITTLIIMFVSFIALIITYKLSKWITKPIIQIKNKMQEVTGGNLKSQIIVNREDEIGDLQESFNSMVNQLNTSIENIKESEKQKRVAELSFLQAQINPHFLYNTLSGIRFLISMGKNEEAEEMLYRFTKLLRAILPKASEMITLGDEIENIKNYGELQQMRYPNSFEIEYHIEERVLDFKIPSFILQPILENAILYSMEKENNFGYIKVTASEENEHIKIIIEDNGIGMSKDKLITVLNKGVSINSVGVTNVHERIQLNYGMKYGLRIESEEGKGTKVIFILPNLREGIC</sequence>
<organism evidence="17 18">
    <name type="scientific">Terrisporobacter othiniensis</name>
    <dbReference type="NCBI Taxonomy" id="1577792"/>
    <lineage>
        <taxon>Bacteria</taxon>
        <taxon>Bacillati</taxon>
        <taxon>Bacillota</taxon>
        <taxon>Clostridia</taxon>
        <taxon>Peptostreptococcales</taxon>
        <taxon>Peptostreptococcaceae</taxon>
        <taxon>Terrisporobacter</taxon>
    </lineage>
</organism>
<gene>
    <name evidence="17" type="ORF">QX51_10520</name>
</gene>
<evidence type="ECO:0000256" key="7">
    <source>
        <dbReference type="ARBA" id="ARBA00022692"/>
    </source>
</evidence>
<dbReference type="Gene3D" id="3.30.450.20">
    <property type="entry name" value="PAS domain"/>
    <property type="match status" value="1"/>
</dbReference>
<dbReference type="GO" id="GO:0000155">
    <property type="term" value="F:phosphorelay sensor kinase activity"/>
    <property type="evidence" value="ECO:0007669"/>
    <property type="project" value="InterPro"/>
</dbReference>
<evidence type="ECO:0000256" key="3">
    <source>
        <dbReference type="ARBA" id="ARBA00012438"/>
    </source>
</evidence>
<evidence type="ECO:0000256" key="12">
    <source>
        <dbReference type="ARBA" id="ARBA00023012"/>
    </source>
</evidence>
<feature type="domain" description="HAMP" evidence="16">
    <location>
        <begin position="318"/>
        <end position="370"/>
    </location>
</feature>
<evidence type="ECO:0000259" key="16">
    <source>
        <dbReference type="PROSITE" id="PS50885"/>
    </source>
</evidence>
<evidence type="ECO:0000256" key="5">
    <source>
        <dbReference type="ARBA" id="ARBA00022553"/>
    </source>
</evidence>
<keyword evidence="13 14" id="KW-0472">Membrane</keyword>
<keyword evidence="9" id="KW-0418">Kinase</keyword>
<dbReference type="PANTHER" id="PTHR34220">
    <property type="entry name" value="SENSOR HISTIDINE KINASE YPDA"/>
    <property type="match status" value="1"/>
</dbReference>
<evidence type="ECO:0000256" key="6">
    <source>
        <dbReference type="ARBA" id="ARBA00022679"/>
    </source>
</evidence>
<dbReference type="PROSITE" id="PS50109">
    <property type="entry name" value="HIS_KIN"/>
    <property type="match status" value="1"/>
</dbReference>
<dbReference type="GO" id="GO:0005886">
    <property type="term" value="C:plasma membrane"/>
    <property type="evidence" value="ECO:0007669"/>
    <property type="project" value="UniProtKB-SubCell"/>
</dbReference>
<dbReference type="InterPro" id="IPR010559">
    <property type="entry name" value="Sig_transdc_His_kin_internal"/>
</dbReference>
<protein>
    <recommendedName>
        <fullName evidence="3">histidine kinase</fullName>
        <ecNumber evidence="3">2.7.13.3</ecNumber>
    </recommendedName>
</protein>
<dbReference type="InterPro" id="IPR050640">
    <property type="entry name" value="Bact_2-comp_sensor_kinase"/>
</dbReference>
<dbReference type="STRING" id="1577792.QX51_10520"/>
<evidence type="ECO:0000259" key="15">
    <source>
        <dbReference type="PROSITE" id="PS50109"/>
    </source>
</evidence>
<dbReference type="Gene3D" id="3.30.565.10">
    <property type="entry name" value="Histidine kinase-like ATPase, C-terminal domain"/>
    <property type="match status" value="1"/>
</dbReference>
<dbReference type="EC" id="2.7.13.3" evidence="3"/>
<dbReference type="PANTHER" id="PTHR34220:SF11">
    <property type="entry name" value="SENSOR PROTEIN KINASE HPTS"/>
    <property type="match status" value="1"/>
</dbReference>
<dbReference type="Pfam" id="PF00672">
    <property type="entry name" value="HAMP"/>
    <property type="match status" value="1"/>
</dbReference>
<keyword evidence="6" id="KW-0808">Transferase</keyword>
<dbReference type="InterPro" id="IPR003594">
    <property type="entry name" value="HATPase_dom"/>
</dbReference>
<evidence type="ECO:0000256" key="2">
    <source>
        <dbReference type="ARBA" id="ARBA00004651"/>
    </source>
</evidence>
<dbReference type="EMBL" id="JWHR01000097">
    <property type="protein sequence ID" value="KHS56987.1"/>
    <property type="molecule type" value="Genomic_DNA"/>
</dbReference>
<dbReference type="InterPro" id="IPR036890">
    <property type="entry name" value="HATPase_C_sf"/>
</dbReference>
<dbReference type="SMART" id="SM00387">
    <property type="entry name" value="HATPase_c"/>
    <property type="match status" value="1"/>
</dbReference>
<evidence type="ECO:0000256" key="8">
    <source>
        <dbReference type="ARBA" id="ARBA00022741"/>
    </source>
</evidence>
<keyword evidence="18" id="KW-1185">Reference proteome</keyword>
<dbReference type="SUPFAM" id="SSF158472">
    <property type="entry name" value="HAMP domain-like"/>
    <property type="match status" value="1"/>
</dbReference>
<dbReference type="InterPro" id="IPR005467">
    <property type="entry name" value="His_kinase_dom"/>
</dbReference>
<dbReference type="AlphaFoldDB" id="A0A0B3W3K0"/>
<keyword evidence="10" id="KW-0067">ATP-binding</keyword>
<dbReference type="GO" id="GO:0005524">
    <property type="term" value="F:ATP binding"/>
    <property type="evidence" value="ECO:0007669"/>
    <property type="project" value="UniProtKB-KW"/>
</dbReference>
<dbReference type="Pfam" id="PF02518">
    <property type="entry name" value="HATPase_c"/>
    <property type="match status" value="1"/>
</dbReference>
<evidence type="ECO:0000256" key="4">
    <source>
        <dbReference type="ARBA" id="ARBA00022475"/>
    </source>
</evidence>
<evidence type="ECO:0000256" key="11">
    <source>
        <dbReference type="ARBA" id="ARBA00022989"/>
    </source>
</evidence>
<evidence type="ECO:0000256" key="14">
    <source>
        <dbReference type="SAM" id="Phobius"/>
    </source>
</evidence>
<comment type="catalytic activity">
    <reaction evidence="1">
        <text>ATP + protein L-histidine = ADP + protein N-phospho-L-histidine.</text>
        <dbReference type="EC" id="2.7.13.3"/>
    </reaction>
</comment>
<keyword evidence="11 14" id="KW-1133">Transmembrane helix</keyword>
<comment type="subcellular location">
    <subcellularLocation>
        <location evidence="2">Cell membrane</location>
        <topology evidence="2">Multi-pass membrane protein</topology>
    </subcellularLocation>
</comment>
<dbReference type="InterPro" id="IPR003660">
    <property type="entry name" value="HAMP_dom"/>
</dbReference>
<keyword evidence="8" id="KW-0547">Nucleotide-binding</keyword>